<gene>
    <name evidence="9" type="ordered locus">Turpa_1833</name>
</gene>
<dbReference type="GO" id="GO:0005886">
    <property type="term" value="C:plasma membrane"/>
    <property type="evidence" value="ECO:0007669"/>
    <property type="project" value="InterPro"/>
</dbReference>
<evidence type="ECO:0000256" key="2">
    <source>
        <dbReference type="ARBA" id="ARBA00006464"/>
    </source>
</evidence>
<evidence type="ECO:0000256" key="3">
    <source>
        <dbReference type="ARBA" id="ARBA00022679"/>
    </source>
</evidence>
<dbReference type="AlphaFoldDB" id="I4B5C3"/>
<dbReference type="GO" id="GO:0000271">
    <property type="term" value="P:polysaccharide biosynthetic process"/>
    <property type="evidence" value="ECO:0007669"/>
    <property type="project" value="InterPro"/>
</dbReference>
<feature type="transmembrane region" description="Helical" evidence="7">
    <location>
        <begin position="23"/>
        <end position="51"/>
    </location>
</feature>
<dbReference type="PANTHER" id="PTHR30576">
    <property type="entry name" value="COLANIC BIOSYNTHESIS UDP-GLUCOSE LIPID CARRIER TRANSFERASE"/>
    <property type="match status" value="1"/>
</dbReference>
<dbReference type="PATRIC" id="fig|869212.3.peg.1832"/>
<proteinExistence type="inferred from homology"/>
<feature type="transmembrane region" description="Helical" evidence="7">
    <location>
        <begin position="469"/>
        <end position="491"/>
    </location>
</feature>
<evidence type="ECO:0000256" key="4">
    <source>
        <dbReference type="ARBA" id="ARBA00022692"/>
    </source>
</evidence>
<comment type="subcellular location">
    <subcellularLocation>
        <location evidence="1">Membrane</location>
        <topology evidence="1">Multi-pass membrane protein</topology>
    </subcellularLocation>
</comment>
<evidence type="ECO:0000259" key="8">
    <source>
        <dbReference type="Pfam" id="PF02397"/>
    </source>
</evidence>
<dbReference type="InterPro" id="IPR017472">
    <property type="entry name" value="Undecaprenyl-P_galact_Ptfrase"/>
</dbReference>
<feature type="transmembrane region" description="Helical" evidence="7">
    <location>
        <begin position="100"/>
        <end position="118"/>
    </location>
</feature>
<evidence type="ECO:0000256" key="1">
    <source>
        <dbReference type="ARBA" id="ARBA00004141"/>
    </source>
</evidence>
<name>I4B5C3_TURPD</name>
<keyword evidence="4 7" id="KW-0812">Transmembrane</keyword>
<dbReference type="RefSeq" id="WP_014802989.1">
    <property type="nucleotide sequence ID" value="NC_018020.1"/>
</dbReference>
<feature type="transmembrane region" description="Helical" evidence="7">
    <location>
        <begin position="301"/>
        <end position="325"/>
    </location>
</feature>
<accession>I4B5C3</accession>
<evidence type="ECO:0000256" key="7">
    <source>
        <dbReference type="SAM" id="Phobius"/>
    </source>
</evidence>
<protein>
    <submittedName>
        <fullName evidence="9">Exopolysaccharide biosynthesis polyprenyl glycosylphosphotransferase</fullName>
    </submittedName>
</protein>
<feature type="transmembrane region" description="Helical" evidence="7">
    <location>
        <begin position="124"/>
        <end position="144"/>
    </location>
</feature>
<dbReference type="GO" id="GO:0016780">
    <property type="term" value="F:phosphotransferase activity, for other substituted phosphate groups"/>
    <property type="evidence" value="ECO:0007669"/>
    <property type="project" value="TreeGrafter"/>
</dbReference>
<evidence type="ECO:0000256" key="5">
    <source>
        <dbReference type="ARBA" id="ARBA00022989"/>
    </source>
</evidence>
<keyword evidence="5 7" id="KW-1133">Transmembrane helix</keyword>
<keyword evidence="3" id="KW-0808">Transferase</keyword>
<evidence type="ECO:0000313" key="9">
    <source>
        <dbReference type="EMBL" id="AFM12480.1"/>
    </source>
</evidence>
<dbReference type="Pfam" id="PF02397">
    <property type="entry name" value="Bac_transf"/>
    <property type="match status" value="1"/>
</dbReference>
<dbReference type="InterPro" id="IPR003362">
    <property type="entry name" value="Bact_transf"/>
</dbReference>
<dbReference type="EMBL" id="CP002959">
    <property type="protein sequence ID" value="AFM12480.1"/>
    <property type="molecule type" value="Genomic_DNA"/>
</dbReference>
<feature type="transmembrane region" description="Helical" evidence="7">
    <location>
        <begin position="71"/>
        <end position="88"/>
    </location>
</feature>
<dbReference type="InterPro" id="IPR017475">
    <property type="entry name" value="EPS_sugar_tfrase"/>
</dbReference>
<dbReference type="KEGG" id="tpx:Turpa_1833"/>
<dbReference type="NCBIfam" id="TIGR03022">
    <property type="entry name" value="WbaP_sugtrans"/>
    <property type="match status" value="1"/>
</dbReference>
<dbReference type="HOGENOM" id="CLU_024920_3_5_12"/>
<dbReference type="OrthoDB" id="9808602at2"/>
<dbReference type="Proteomes" id="UP000006048">
    <property type="component" value="Chromosome"/>
</dbReference>
<dbReference type="PANTHER" id="PTHR30576:SF0">
    <property type="entry name" value="UNDECAPRENYL-PHOSPHATE N-ACETYLGALACTOSAMINYL 1-PHOSPHATE TRANSFERASE-RELATED"/>
    <property type="match status" value="1"/>
</dbReference>
<dbReference type="STRING" id="869212.Turpa_1833"/>
<keyword evidence="6 7" id="KW-0472">Membrane</keyword>
<feature type="domain" description="Bacterial sugar transferase" evidence="8">
    <location>
        <begin position="299"/>
        <end position="492"/>
    </location>
</feature>
<evidence type="ECO:0000313" key="10">
    <source>
        <dbReference type="Proteomes" id="UP000006048"/>
    </source>
</evidence>
<organism evidence="9 10">
    <name type="scientific">Turneriella parva (strain ATCC BAA-1111 / DSM 21527 / NCTC 11395 / H)</name>
    <name type="common">Leptospira parva</name>
    <dbReference type="NCBI Taxonomy" id="869212"/>
    <lineage>
        <taxon>Bacteria</taxon>
        <taxon>Pseudomonadati</taxon>
        <taxon>Spirochaetota</taxon>
        <taxon>Spirochaetia</taxon>
        <taxon>Leptospirales</taxon>
        <taxon>Leptospiraceae</taxon>
        <taxon>Turneriella</taxon>
    </lineage>
</organism>
<dbReference type="NCBIfam" id="TIGR03025">
    <property type="entry name" value="EPS_sugtrans"/>
    <property type="match status" value="1"/>
</dbReference>
<sequence>MAKSAKGVEVHFAPQSSGTSRNVLYLVALLAIDLTVYTLAFVLAVNTRILLGETVQFVPQFSGDAMRFADLYFMPVLFVTIFAYEGLYKKRLPYIDELKEIAKSIVILTVFLFALISVGKLSHLISRLTILLMAPFALILLGFARYWSKIVLHKIGLGTQNLLIVGEVDAARKIKGEVLSERTLGYRFSGFVPLDAQQEILWKKQAPSDLTRAGAKRDLPRILRELQVTCVLIAAPGQPPEISGRVADEVHRYVQHVLLIPEMRSGALLNAEFYHLFVNQLFLIKLSNSLRERPARLTKMFFDYSLVLMALPFVLPILFLIALAIRFSSPGPALFSQLRTGKDGRPIRVYKFRSMYRDADVRLKELLAKNPAARAEWKKNLKLKNDPRVTRLGAILRKTSLDELPQLINVLKGEMSLVGPRPVPESELLECYAERSDFYKLVRPGMTGLWQISGRSDVSYEQRVEMDTWYVFNWSLYIDLVILYKTIGVVLKRRGAY</sequence>
<keyword evidence="10" id="KW-1185">Reference proteome</keyword>
<comment type="similarity">
    <text evidence="2">Belongs to the bacterial sugar transferase family.</text>
</comment>
<evidence type="ECO:0000256" key="6">
    <source>
        <dbReference type="ARBA" id="ARBA00023136"/>
    </source>
</evidence>
<reference evidence="9 10" key="1">
    <citation type="submission" date="2012-06" db="EMBL/GenBank/DDBJ databases">
        <title>The complete chromosome of genome of Turneriella parva DSM 21527.</title>
        <authorList>
            <consortium name="US DOE Joint Genome Institute (JGI-PGF)"/>
            <person name="Lucas S."/>
            <person name="Han J."/>
            <person name="Lapidus A."/>
            <person name="Bruce D."/>
            <person name="Goodwin L."/>
            <person name="Pitluck S."/>
            <person name="Peters L."/>
            <person name="Kyrpides N."/>
            <person name="Mavromatis K."/>
            <person name="Ivanova N."/>
            <person name="Mikhailova N."/>
            <person name="Chertkov O."/>
            <person name="Detter J.C."/>
            <person name="Tapia R."/>
            <person name="Han C."/>
            <person name="Land M."/>
            <person name="Hauser L."/>
            <person name="Markowitz V."/>
            <person name="Cheng J.-F."/>
            <person name="Hugenholtz P."/>
            <person name="Woyke T."/>
            <person name="Wu D."/>
            <person name="Gronow S."/>
            <person name="Wellnitz S."/>
            <person name="Brambilla E."/>
            <person name="Klenk H.-P."/>
            <person name="Eisen J.A."/>
        </authorList>
    </citation>
    <scope>NUCLEOTIDE SEQUENCE [LARGE SCALE GENOMIC DNA]</scope>
    <source>
        <strain evidence="10">ATCC BAA-1111 / DSM 21527 / NCTC 11395 / H</strain>
    </source>
</reference>